<feature type="domain" description="Peptidase M48" evidence="9">
    <location>
        <begin position="50"/>
        <end position="244"/>
    </location>
</feature>
<name>A0A150WJ20_BDEBC</name>
<feature type="chain" id="PRO_5007572652" description="Peptidase M48 domain-containing protein" evidence="8">
    <location>
        <begin position="23"/>
        <end position="266"/>
    </location>
</feature>
<dbReference type="CDD" id="cd07331">
    <property type="entry name" value="M48C_Oma1_like"/>
    <property type="match status" value="1"/>
</dbReference>
<keyword evidence="11" id="KW-1185">Reference proteome</keyword>
<feature type="compositionally biased region" description="Polar residues" evidence="7">
    <location>
        <begin position="230"/>
        <end position="240"/>
    </location>
</feature>
<dbReference type="InterPro" id="IPR001915">
    <property type="entry name" value="Peptidase_M48"/>
</dbReference>
<dbReference type="GO" id="GO:0051603">
    <property type="term" value="P:proteolysis involved in protein catabolic process"/>
    <property type="evidence" value="ECO:0007669"/>
    <property type="project" value="TreeGrafter"/>
</dbReference>
<keyword evidence="5 6" id="KW-0482">Metalloprotease</keyword>
<evidence type="ECO:0000313" key="11">
    <source>
        <dbReference type="Proteomes" id="UP000075320"/>
    </source>
</evidence>
<dbReference type="PANTHER" id="PTHR22726:SF24">
    <property type="entry name" value="M48 FAMILY METALLOPEPTIDASE"/>
    <property type="match status" value="1"/>
</dbReference>
<comment type="similarity">
    <text evidence="6">Belongs to the peptidase M48 family.</text>
</comment>
<reference evidence="10 11" key="1">
    <citation type="submission" date="2016-03" db="EMBL/GenBank/DDBJ databases">
        <authorList>
            <person name="Ploux O."/>
        </authorList>
    </citation>
    <scope>NUCLEOTIDE SEQUENCE [LARGE SCALE GENOMIC DNA]</scope>
    <source>
        <strain evidence="10 11">R0</strain>
    </source>
</reference>
<evidence type="ECO:0000256" key="3">
    <source>
        <dbReference type="ARBA" id="ARBA00022801"/>
    </source>
</evidence>
<comment type="cofactor">
    <cofactor evidence="6">
        <name>Zn(2+)</name>
        <dbReference type="ChEBI" id="CHEBI:29105"/>
    </cofactor>
    <text evidence="6">Binds 1 zinc ion per subunit.</text>
</comment>
<evidence type="ECO:0000259" key="9">
    <source>
        <dbReference type="Pfam" id="PF01435"/>
    </source>
</evidence>
<dbReference type="GO" id="GO:0016020">
    <property type="term" value="C:membrane"/>
    <property type="evidence" value="ECO:0007669"/>
    <property type="project" value="TreeGrafter"/>
</dbReference>
<evidence type="ECO:0000256" key="8">
    <source>
        <dbReference type="SAM" id="SignalP"/>
    </source>
</evidence>
<evidence type="ECO:0000256" key="4">
    <source>
        <dbReference type="ARBA" id="ARBA00022833"/>
    </source>
</evidence>
<protein>
    <recommendedName>
        <fullName evidence="9">Peptidase M48 domain-containing protein</fullName>
    </recommendedName>
</protein>
<evidence type="ECO:0000313" key="10">
    <source>
        <dbReference type="EMBL" id="KYG63749.1"/>
    </source>
</evidence>
<dbReference type="GO" id="GO:0004222">
    <property type="term" value="F:metalloendopeptidase activity"/>
    <property type="evidence" value="ECO:0007669"/>
    <property type="project" value="InterPro"/>
</dbReference>
<dbReference type="InterPro" id="IPR051156">
    <property type="entry name" value="Mito/Outer_Membr_Metalloprot"/>
</dbReference>
<evidence type="ECO:0000256" key="2">
    <source>
        <dbReference type="ARBA" id="ARBA00022723"/>
    </source>
</evidence>
<dbReference type="GO" id="GO:0046872">
    <property type="term" value="F:metal ion binding"/>
    <property type="evidence" value="ECO:0007669"/>
    <property type="project" value="UniProtKB-KW"/>
</dbReference>
<dbReference type="PANTHER" id="PTHR22726">
    <property type="entry name" value="METALLOENDOPEPTIDASE OMA1"/>
    <property type="match status" value="1"/>
</dbReference>
<feature type="signal peptide" evidence="8">
    <location>
        <begin position="1"/>
        <end position="22"/>
    </location>
</feature>
<keyword evidence="8" id="KW-0732">Signal</keyword>
<sequence length="266" mass="28484">MKMTKYVLALICAFQLSCSSLGGGVSESDINAEAAKAYAEIKAKSKMSNNAEWNAMVQRVAQRIAQSSGENFQWEVVLIDSPEVNAWCMPGGKMAVYTGIMPVLKTEGALAAVMGHEVAHATLRHGMAGYARAKQSNYAGLAIGIATIVGGQVLCKTEQCRQLSQLGGVAAGFALTFLDRKFSRGDETSADKEGQMLMARAGYDPAESLKLWQRMNAAQKGAAPPEFMSTHPSDQTRQGNLSSWLPQAEQAYAQAPQKYGIGAPIK</sequence>
<keyword evidence="3 6" id="KW-0378">Hydrolase</keyword>
<proteinExistence type="inferred from homology"/>
<gene>
    <name evidence="10" type="ORF">AZI86_13065</name>
</gene>
<comment type="caution">
    <text evidence="10">The sequence shown here is derived from an EMBL/GenBank/DDBJ whole genome shotgun (WGS) entry which is preliminary data.</text>
</comment>
<evidence type="ECO:0000256" key="1">
    <source>
        <dbReference type="ARBA" id="ARBA00022670"/>
    </source>
</evidence>
<keyword evidence="4 6" id="KW-0862">Zinc</keyword>
<organism evidence="10 11">
    <name type="scientific">Bdellovibrio bacteriovorus</name>
    <dbReference type="NCBI Taxonomy" id="959"/>
    <lineage>
        <taxon>Bacteria</taxon>
        <taxon>Pseudomonadati</taxon>
        <taxon>Bdellovibrionota</taxon>
        <taxon>Bdellovibrionia</taxon>
        <taxon>Bdellovibrionales</taxon>
        <taxon>Pseudobdellovibrionaceae</taxon>
        <taxon>Bdellovibrio</taxon>
    </lineage>
</organism>
<dbReference type="RefSeq" id="WP_061835643.1">
    <property type="nucleotide sequence ID" value="NZ_LUKE01000003.1"/>
</dbReference>
<accession>A0A150WJ20</accession>
<dbReference type="Proteomes" id="UP000075320">
    <property type="component" value="Unassembled WGS sequence"/>
</dbReference>
<evidence type="ECO:0000256" key="5">
    <source>
        <dbReference type="ARBA" id="ARBA00023049"/>
    </source>
</evidence>
<evidence type="ECO:0000256" key="6">
    <source>
        <dbReference type="RuleBase" id="RU003983"/>
    </source>
</evidence>
<dbReference type="Pfam" id="PF01435">
    <property type="entry name" value="Peptidase_M48"/>
    <property type="match status" value="1"/>
</dbReference>
<dbReference type="AlphaFoldDB" id="A0A150WJ20"/>
<dbReference type="EMBL" id="LUKE01000003">
    <property type="protein sequence ID" value="KYG63749.1"/>
    <property type="molecule type" value="Genomic_DNA"/>
</dbReference>
<feature type="region of interest" description="Disordered" evidence="7">
    <location>
        <begin position="220"/>
        <end position="240"/>
    </location>
</feature>
<dbReference type="Gene3D" id="3.30.2010.10">
    <property type="entry name" value="Metalloproteases ('zincins'), catalytic domain"/>
    <property type="match status" value="1"/>
</dbReference>
<keyword evidence="2" id="KW-0479">Metal-binding</keyword>
<keyword evidence="1 6" id="KW-0645">Protease</keyword>
<evidence type="ECO:0000256" key="7">
    <source>
        <dbReference type="SAM" id="MobiDB-lite"/>
    </source>
</evidence>